<evidence type="ECO:0000256" key="1">
    <source>
        <dbReference type="SAM" id="Phobius"/>
    </source>
</evidence>
<reference evidence="2 3" key="1">
    <citation type="submission" date="2017-11" db="EMBL/GenBank/DDBJ databases">
        <title>Draft Genome Sequence of Lactobacillus curieae NBRC 111893 isolated from Koso, a Japanese sugar-Vegetable Fermented Beverage.</title>
        <authorList>
            <person name="Chiou T.Y."/>
            <person name="Oshima K."/>
            <person name="Suda W."/>
            <person name="Hattori M."/>
            <person name="Takahashi T."/>
        </authorList>
    </citation>
    <scope>NUCLEOTIDE SEQUENCE [LARGE SCALE GENOMIC DNA]</scope>
    <source>
        <strain evidence="2 3">NBRC111893</strain>
    </source>
</reference>
<sequence length="63" mass="7111">MKNIYLVLGITITGLLVAVIVTISIIFYGNPTKMVLFLIISVIIYQLIFTPVVILYLRNKTPK</sequence>
<keyword evidence="1" id="KW-1133">Transmembrane helix</keyword>
<comment type="caution">
    <text evidence="2">The sequence shown here is derived from an EMBL/GenBank/DDBJ whole genome shotgun (WGS) entry which is preliminary data.</text>
</comment>
<keyword evidence="3" id="KW-1185">Reference proteome</keyword>
<proteinExistence type="predicted"/>
<protein>
    <submittedName>
        <fullName evidence="2">Uncharacterized protein</fullName>
    </submittedName>
</protein>
<gene>
    <name evidence="2" type="ORF">NBRC111893_921</name>
</gene>
<keyword evidence="1" id="KW-0472">Membrane</keyword>
<dbReference type="EMBL" id="BEXA01000002">
    <property type="protein sequence ID" value="GAY72775.1"/>
    <property type="molecule type" value="Genomic_DNA"/>
</dbReference>
<dbReference type="Proteomes" id="UP000286974">
    <property type="component" value="Unassembled WGS sequence"/>
</dbReference>
<feature type="transmembrane region" description="Helical" evidence="1">
    <location>
        <begin position="5"/>
        <end position="28"/>
    </location>
</feature>
<evidence type="ECO:0000313" key="2">
    <source>
        <dbReference type="EMBL" id="GAY72775.1"/>
    </source>
</evidence>
<organism evidence="2 3">
    <name type="scientific">Lentilactobacillus kosonis</name>
    <dbReference type="NCBI Taxonomy" id="2810561"/>
    <lineage>
        <taxon>Bacteria</taxon>
        <taxon>Bacillati</taxon>
        <taxon>Bacillota</taxon>
        <taxon>Bacilli</taxon>
        <taxon>Lactobacillales</taxon>
        <taxon>Lactobacillaceae</taxon>
        <taxon>Lentilactobacillus</taxon>
    </lineage>
</organism>
<feature type="transmembrane region" description="Helical" evidence="1">
    <location>
        <begin position="34"/>
        <end position="57"/>
    </location>
</feature>
<evidence type="ECO:0000313" key="3">
    <source>
        <dbReference type="Proteomes" id="UP000286974"/>
    </source>
</evidence>
<name>A0A401FK59_9LACO</name>
<accession>A0A401FK59</accession>
<keyword evidence="1" id="KW-0812">Transmembrane</keyword>
<dbReference type="AlphaFoldDB" id="A0A401FK59"/>